<dbReference type="SUPFAM" id="SSF82185">
    <property type="entry name" value="Histone H3 K4-specific methyltransferase SET7/9 N-terminal domain"/>
    <property type="match status" value="1"/>
</dbReference>
<dbReference type="SMART" id="SM00698">
    <property type="entry name" value="MORN"/>
    <property type="match status" value="3"/>
</dbReference>
<dbReference type="RefSeq" id="WP_018367210.1">
    <property type="nucleotide sequence ID" value="NZ_CP104407.1"/>
</dbReference>
<dbReference type="Gene3D" id="2.20.110.10">
    <property type="entry name" value="Histone H3 K4-specific methyltransferase SET7/9 N-terminal domain"/>
    <property type="match status" value="1"/>
</dbReference>
<evidence type="ECO:0000313" key="4">
    <source>
        <dbReference type="Proteomes" id="UP001238096"/>
    </source>
</evidence>
<evidence type="ECO:0008006" key="5">
    <source>
        <dbReference type="Google" id="ProtNLM"/>
    </source>
</evidence>
<keyword evidence="2" id="KW-1133">Transmembrane helix</keyword>
<sequence length="133" mass="15202">MKKLNDFIQKLNITREKIEILSIIIIFVCGLSVLTINTRSHRALIYNQGKLKYTGYVVNHRMNGQGKLVYENGDTYQGHFKNGYFDGEGYFKASTGWSYKGQFKEGQADGKGVLKAKDNKVYKGTFKQGIYQK</sequence>
<gene>
    <name evidence="3" type="ORF">N1496_05270</name>
</gene>
<evidence type="ECO:0000313" key="3">
    <source>
        <dbReference type="EMBL" id="WMB27599.1"/>
    </source>
</evidence>
<accession>A0ABY9LFD5</accession>
<dbReference type="EMBL" id="CP110509">
    <property type="protein sequence ID" value="WMB27599.1"/>
    <property type="molecule type" value="Genomic_DNA"/>
</dbReference>
<dbReference type="PANTHER" id="PTHR43215:SF14">
    <property type="entry name" value="RADIAL SPOKE HEAD 1 HOMOLOG"/>
    <property type="match status" value="1"/>
</dbReference>
<feature type="transmembrane region" description="Helical" evidence="2">
    <location>
        <begin position="20"/>
        <end position="38"/>
    </location>
</feature>
<keyword evidence="1" id="KW-0677">Repeat</keyword>
<dbReference type="InterPro" id="IPR014590">
    <property type="entry name" value="UCP034300_MORN_rpt-cont"/>
</dbReference>
<evidence type="ECO:0000256" key="1">
    <source>
        <dbReference type="ARBA" id="ARBA00022737"/>
    </source>
</evidence>
<name>A0ABY9LFD5_9STRE</name>
<proteinExistence type="predicted"/>
<organism evidence="3 4">
    <name type="scientific">Streptococcus didelphis</name>
    <dbReference type="NCBI Taxonomy" id="102886"/>
    <lineage>
        <taxon>Bacteria</taxon>
        <taxon>Bacillati</taxon>
        <taxon>Bacillota</taxon>
        <taxon>Bacilli</taxon>
        <taxon>Lactobacillales</taxon>
        <taxon>Streptococcaceae</taxon>
        <taxon>Streptococcus</taxon>
    </lineage>
</organism>
<dbReference type="PANTHER" id="PTHR43215">
    <property type="entry name" value="RADIAL SPOKE HEAD 1 HOMOLOG"/>
    <property type="match status" value="1"/>
</dbReference>
<dbReference type="InterPro" id="IPR003409">
    <property type="entry name" value="MORN"/>
</dbReference>
<reference evidence="4" key="1">
    <citation type="submission" date="2022-10" db="EMBL/GenBank/DDBJ databases">
        <title>Streptococcus didelphis as causative of fatal infections in opossums (Didelphis albiventris).</title>
        <authorList>
            <person name="Breyer G.M."/>
            <person name="Da Silva M.E.R.J."/>
            <person name="Siqueira F.M."/>
        </authorList>
    </citation>
    <scope>NUCLEOTIDE SEQUENCE [LARGE SCALE GENOMIC DNA]</scope>
    <source>
        <strain evidence="4">LBVP101/21</strain>
    </source>
</reference>
<protein>
    <recommendedName>
        <fullName evidence="5">MORN repeat protein</fullName>
    </recommendedName>
</protein>
<keyword evidence="2" id="KW-0812">Transmembrane</keyword>
<keyword evidence="2" id="KW-0472">Membrane</keyword>
<evidence type="ECO:0000256" key="2">
    <source>
        <dbReference type="SAM" id="Phobius"/>
    </source>
</evidence>
<dbReference type="PIRSF" id="PIRSF034300">
    <property type="entry name" value="UCP034300"/>
    <property type="match status" value="1"/>
</dbReference>
<keyword evidence="4" id="KW-1185">Reference proteome</keyword>
<dbReference type="Proteomes" id="UP001238096">
    <property type="component" value="Chromosome"/>
</dbReference>
<dbReference type="Pfam" id="PF02493">
    <property type="entry name" value="MORN"/>
    <property type="match status" value="3"/>
</dbReference>